<dbReference type="AlphaFoldDB" id="I3XR09"/>
<dbReference type="OrthoDB" id="8588at2157"/>
<dbReference type="SUPFAM" id="SSF56784">
    <property type="entry name" value="HAD-like"/>
    <property type="match status" value="1"/>
</dbReference>
<dbReference type="NCBIfam" id="TIGR01525">
    <property type="entry name" value="ATPase-IB_hvy"/>
    <property type="match status" value="1"/>
</dbReference>
<dbReference type="GO" id="GO:0043682">
    <property type="term" value="F:P-type divalent copper transporter activity"/>
    <property type="evidence" value="ECO:0007669"/>
    <property type="project" value="TreeGrafter"/>
</dbReference>
<dbReference type="SFLD" id="SFLDF00027">
    <property type="entry name" value="p-type_atpase"/>
    <property type="match status" value="1"/>
</dbReference>
<comment type="similarity">
    <text evidence="2">Belongs to the cation transport ATPase (P-type) (TC 3.A.3) family. Type IB subfamily.</text>
</comment>
<dbReference type="GO" id="GO:0016020">
    <property type="term" value="C:membrane"/>
    <property type="evidence" value="ECO:0007669"/>
    <property type="project" value="InterPro"/>
</dbReference>
<feature type="transmembrane region" description="Helical" evidence="10">
    <location>
        <begin position="182"/>
        <end position="201"/>
    </location>
</feature>
<keyword evidence="13" id="KW-1185">Reference proteome</keyword>
<dbReference type="NCBIfam" id="TIGR01494">
    <property type="entry name" value="ATPase_P-type"/>
    <property type="match status" value="1"/>
</dbReference>
<proteinExistence type="inferred from homology"/>
<dbReference type="RefSeq" id="WP_014767284.1">
    <property type="nucleotide sequence ID" value="NC_018001.1"/>
</dbReference>
<dbReference type="GO" id="GO:0005507">
    <property type="term" value="F:copper ion binding"/>
    <property type="evidence" value="ECO:0007669"/>
    <property type="project" value="TreeGrafter"/>
</dbReference>
<dbReference type="GO" id="GO:0012505">
    <property type="term" value="C:endomembrane system"/>
    <property type="evidence" value="ECO:0007669"/>
    <property type="project" value="UniProtKB-SubCell"/>
</dbReference>
<dbReference type="PROSITE" id="PS01229">
    <property type="entry name" value="COF_2"/>
    <property type="match status" value="1"/>
</dbReference>
<dbReference type="Proteomes" id="UP000006175">
    <property type="component" value="Chromosome"/>
</dbReference>
<sequence length="794" mass="87605">MPIKSEKMRIIGVDCPTCVLSINAALKKLPGVKEFKADVSSGDAIIVFDDERTLLNDIVKAVREAGYDVLKESLYIEVVDPPEGFSRVLEDKLRRLDGIIDAHVNEVTHIGKIIYNPLTTSKTRLMQALDGVGLLIKEVEDSSIRDTRSKKAWRVLRVLTLSSIGLLMVSLEILHLTGVHYLILPTHIKAWLSSIAVILSFEIYRRGFKTLLLRAPGMDSLIALSTLFTYLYSMFSFIMGGGELFFEASTGVLGFVSLGKFIEEKMRGRVEESIRLLANELKGKVRVERNGVIVEVEPSEVKPGEIVIIKAGEKILVDGVITEGWGYVDESMFTGEPIPVFKTSEKRDPVLSGTILTQGFIKVRVTRTGSDTAIAHIIEYMREATYSKPVIQRIADRIVGYLTWIVIALSAMVFTYWFITTGDLGKAVLFTSAVLAVTCPCPLGIAIPLVTAVSVYRASRAGILVRSAEVFERFLESNTIFFDKTGTLTEGEPRISKILVYSGDQSSVLGYVCSLEEKSEHVLAKAIVEYCREHMVSTNSVDDYTHLPGLGIIGSVNGVNIIVGSEKLVKEMNIKIPGEVEENAEKHMKEGFTVIYVAVNGAVAALLVMRDEPRTEAKEVIEYFKTKGFEVGMLTGDHEASARTIARELGINTLYSRLRPEDKAELIVKLQEKGKRIVYVGDGINDSVALSRAYLGVAMGRGSDVTRESGDVILVSDSLKGLIRLYKLSLKTKRKTIENLLWAFVYNMLLIPVAAGILYGYGVYLRPEYAAIAMILSDISVVSNSITVLGTRID</sequence>
<evidence type="ECO:0000256" key="5">
    <source>
        <dbReference type="ARBA" id="ARBA00022741"/>
    </source>
</evidence>
<evidence type="ECO:0000256" key="9">
    <source>
        <dbReference type="ARBA" id="ARBA00023136"/>
    </source>
</evidence>
<dbReference type="InterPro" id="IPR006121">
    <property type="entry name" value="HMA_dom"/>
</dbReference>
<keyword evidence="8 10" id="KW-1133">Transmembrane helix</keyword>
<accession>I3XR09</accession>
<evidence type="ECO:0000256" key="3">
    <source>
        <dbReference type="ARBA" id="ARBA00022692"/>
    </source>
</evidence>
<keyword evidence="7" id="KW-1278">Translocase</keyword>
<dbReference type="PROSITE" id="PS00154">
    <property type="entry name" value="ATPASE_E1_E2"/>
    <property type="match status" value="1"/>
</dbReference>
<keyword evidence="6" id="KW-0067">ATP-binding</keyword>
<dbReference type="CDD" id="cd00371">
    <property type="entry name" value="HMA"/>
    <property type="match status" value="1"/>
</dbReference>
<feature type="transmembrane region" description="Helical" evidence="10">
    <location>
        <begin position="740"/>
        <end position="763"/>
    </location>
</feature>
<keyword evidence="5" id="KW-0547">Nucleotide-binding</keyword>
<evidence type="ECO:0000256" key="6">
    <source>
        <dbReference type="ARBA" id="ARBA00022840"/>
    </source>
</evidence>
<feature type="transmembrane region" description="Helical" evidence="10">
    <location>
        <begin position="431"/>
        <end position="456"/>
    </location>
</feature>
<dbReference type="Gene3D" id="2.70.150.10">
    <property type="entry name" value="Calcium-transporting ATPase, cytoplasmic transduction domain A"/>
    <property type="match status" value="1"/>
</dbReference>
<dbReference type="SUPFAM" id="SSF81653">
    <property type="entry name" value="Calcium ATPase, transduction domain A"/>
    <property type="match status" value="1"/>
</dbReference>
<evidence type="ECO:0000256" key="1">
    <source>
        <dbReference type="ARBA" id="ARBA00004127"/>
    </source>
</evidence>
<name>I3XR09_DESAM</name>
<evidence type="ECO:0000256" key="7">
    <source>
        <dbReference type="ARBA" id="ARBA00022967"/>
    </source>
</evidence>
<dbReference type="InterPro" id="IPR018303">
    <property type="entry name" value="ATPase_P-typ_P_site"/>
</dbReference>
<evidence type="ECO:0000256" key="8">
    <source>
        <dbReference type="ARBA" id="ARBA00022989"/>
    </source>
</evidence>
<dbReference type="InterPro" id="IPR023299">
    <property type="entry name" value="ATPase_P-typ_cyto_dom_N"/>
</dbReference>
<dbReference type="Gene3D" id="3.40.50.1000">
    <property type="entry name" value="HAD superfamily/HAD-like"/>
    <property type="match status" value="1"/>
</dbReference>
<evidence type="ECO:0000256" key="2">
    <source>
        <dbReference type="ARBA" id="ARBA00006024"/>
    </source>
</evidence>
<dbReference type="GO" id="GO:0005524">
    <property type="term" value="F:ATP binding"/>
    <property type="evidence" value="ECO:0007669"/>
    <property type="project" value="UniProtKB-KW"/>
</dbReference>
<dbReference type="GO" id="GO:0016887">
    <property type="term" value="F:ATP hydrolysis activity"/>
    <property type="evidence" value="ECO:0007669"/>
    <property type="project" value="InterPro"/>
</dbReference>
<dbReference type="eggNOG" id="arCOG02763">
    <property type="taxonomic scope" value="Archaea"/>
</dbReference>
<dbReference type="EMBL" id="CP003321">
    <property type="protein sequence ID" value="AFL66383.1"/>
    <property type="molecule type" value="Genomic_DNA"/>
</dbReference>
<evidence type="ECO:0000256" key="4">
    <source>
        <dbReference type="ARBA" id="ARBA00022723"/>
    </source>
</evidence>
<dbReference type="SFLD" id="SFLDS00003">
    <property type="entry name" value="Haloacid_Dehalogenase"/>
    <property type="match status" value="1"/>
</dbReference>
<evidence type="ECO:0000256" key="10">
    <source>
        <dbReference type="SAM" id="Phobius"/>
    </source>
</evidence>
<keyword evidence="3 10" id="KW-0812">Transmembrane</keyword>
<dbReference type="PRINTS" id="PR00943">
    <property type="entry name" value="CUATPASE"/>
</dbReference>
<dbReference type="SUPFAM" id="SSF81665">
    <property type="entry name" value="Calcium ATPase, transmembrane domain M"/>
    <property type="match status" value="1"/>
</dbReference>
<dbReference type="SUPFAM" id="SSF55008">
    <property type="entry name" value="HMA, heavy metal-associated domain"/>
    <property type="match status" value="1"/>
</dbReference>
<feature type="transmembrane region" description="Helical" evidence="10">
    <location>
        <begin position="398"/>
        <end position="419"/>
    </location>
</feature>
<dbReference type="InterPro" id="IPR036412">
    <property type="entry name" value="HAD-like_sf"/>
</dbReference>
<feature type="transmembrane region" description="Helical" evidence="10">
    <location>
        <begin position="769"/>
        <end position="789"/>
    </location>
</feature>
<keyword evidence="9 10" id="KW-0472">Membrane</keyword>
<evidence type="ECO:0000313" key="12">
    <source>
        <dbReference type="EMBL" id="AFL66383.1"/>
    </source>
</evidence>
<evidence type="ECO:0000259" key="11">
    <source>
        <dbReference type="PROSITE" id="PS50846"/>
    </source>
</evidence>
<dbReference type="HOGENOM" id="CLU_001771_0_3_2"/>
<reference evidence="12 13" key="1">
    <citation type="journal article" date="2012" name="J. Bacteriol.">
        <title>Complete Genome Sequence of Desulfurococcus fermentans, a Hyperthermophilic Cellulolytic Crenarchaeon Isolated from a Freshwater Hot Spring in Kamchatka, Russia.</title>
        <authorList>
            <person name="Susanti D."/>
            <person name="Johnson E.F."/>
            <person name="Rodriguez J.R."/>
            <person name="Anderson I."/>
            <person name="Perevalova A.A."/>
            <person name="Kyrpides N."/>
            <person name="Lucas S."/>
            <person name="Han J."/>
            <person name="Lapidus A."/>
            <person name="Cheng J.F."/>
            <person name="Goodwin L."/>
            <person name="Pitluck S."/>
            <person name="Mavrommatis K."/>
            <person name="Peters L."/>
            <person name="Land M.L."/>
            <person name="Hauser L."/>
            <person name="Gopalan V."/>
            <person name="Chan P.P."/>
            <person name="Lowe T.M."/>
            <person name="Atomi H."/>
            <person name="Bonch-Osmolovskaya E.A."/>
            <person name="Woyke T."/>
            <person name="Mukhopadhyay B."/>
        </authorList>
    </citation>
    <scope>NUCLEOTIDE SEQUENCE [LARGE SCALE GENOMIC DNA]</scope>
    <source>
        <strain evidence="12 13">DSM 16532</strain>
    </source>
</reference>
<dbReference type="GO" id="GO:0055070">
    <property type="term" value="P:copper ion homeostasis"/>
    <property type="evidence" value="ECO:0007669"/>
    <property type="project" value="TreeGrafter"/>
</dbReference>
<dbReference type="InterPro" id="IPR001757">
    <property type="entry name" value="P_typ_ATPase"/>
</dbReference>
<dbReference type="Pfam" id="PF00702">
    <property type="entry name" value="Hydrolase"/>
    <property type="match status" value="1"/>
</dbReference>
<dbReference type="Pfam" id="PF00122">
    <property type="entry name" value="E1-E2_ATPase"/>
    <property type="match status" value="1"/>
</dbReference>
<protein>
    <submittedName>
        <fullName evidence="12">Heavy metal translocating P-type ATPase</fullName>
    </submittedName>
</protein>
<dbReference type="InterPro" id="IPR036163">
    <property type="entry name" value="HMA_dom_sf"/>
</dbReference>
<dbReference type="PANTHER" id="PTHR43520:SF8">
    <property type="entry name" value="P-TYPE CU(+) TRANSPORTER"/>
    <property type="match status" value="1"/>
</dbReference>
<dbReference type="Gene3D" id="3.30.70.100">
    <property type="match status" value="1"/>
</dbReference>
<dbReference type="Gene3D" id="3.40.1110.10">
    <property type="entry name" value="Calcium-transporting ATPase, cytoplasmic domain N"/>
    <property type="match status" value="1"/>
</dbReference>
<dbReference type="PRINTS" id="PR00119">
    <property type="entry name" value="CATATPASE"/>
</dbReference>
<dbReference type="PROSITE" id="PS50846">
    <property type="entry name" value="HMA_2"/>
    <property type="match status" value="1"/>
</dbReference>
<dbReference type="Pfam" id="PF00403">
    <property type="entry name" value="HMA"/>
    <property type="match status" value="1"/>
</dbReference>
<dbReference type="PROSITE" id="PS01047">
    <property type="entry name" value="HMA_1"/>
    <property type="match status" value="1"/>
</dbReference>
<dbReference type="InterPro" id="IPR023298">
    <property type="entry name" value="ATPase_P-typ_TM_dom_sf"/>
</dbReference>
<feature type="transmembrane region" description="Helical" evidence="10">
    <location>
        <begin position="155"/>
        <end position="176"/>
    </location>
</feature>
<dbReference type="InterPro" id="IPR059000">
    <property type="entry name" value="ATPase_P-type_domA"/>
</dbReference>
<organism evidence="12 13">
    <name type="scientific">Desulfurococcus amylolyticus DSM 16532</name>
    <dbReference type="NCBI Taxonomy" id="768672"/>
    <lineage>
        <taxon>Archaea</taxon>
        <taxon>Thermoproteota</taxon>
        <taxon>Thermoprotei</taxon>
        <taxon>Desulfurococcales</taxon>
        <taxon>Desulfurococcaceae</taxon>
        <taxon>Desulfurococcus</taxon>
    </lineage>
</organism>
<gene>
    <name evidence="12" type="ORF">Desfe_0479</name>
</gene>
<dbReference type="InterPro" id="IPR008250">
    <property type="entry name" value="ATPase_P-typ_transduc_dom_A_sf"/>
</dbReference>
<keyword evidence="4" id="KW-0479">Metal-binding</keyword>
<feature type="transmembrane region" description="Helical" evidence="10">
    <location>
        <begin position="244"/>
        <end position="262"/>
    </location>
</feature>
<feature type="transmembrane region" description="Helical" evidence="10">
    <location>
        <begin position="221"/>
        <end position="238"/>
    </location>
</feature>
<dbReference type="KEGG" id="dfd:Desfe_0479"/>
<evidence type="ECO:0000313" key="13">
    <source>
        <dbReference type="Proteomes" id="UP000006175"/>
    </source>
</evidence>
<dbReference type="PANTHER" id="PTHR43520">
    <property type="entry name" value="ATP7, ISOFORM B"/>
    <property type="match status" value="1"/>
</dbReference>
<dbReference type="GeneID" id="13062168"/>
<dbReference type="InterPro" id="IPR027256">
    <property type="entry name" value="P-typ_ATPase_IB"/>
</dbReference>
<dbReference type="SFLD" id="SFLDG00002">
    <property type="entry name" value="C1.7:_P-type_atpase_like"/>
    <property type="match status" value="1"/>
</dbReference>
<dbReference type="InterPro" id="IPR044492">
    <property type="entry name" value="P_typ_ATPase_HD_dom"/>
</dbReference>
<dbReference type="NCBIfam" id="TIGR01511">
    <property type="entry name" value="ATPase-IB1_Cu"/>
    <property type="match status" value="1"/>
</dbReference>
<comment type="subcellular location">
    <subcellularLocation>
        <location evidence="1">Endomembrane system</location>
        <topology evidence="1">Multi-pass membrane protein</topology>
    </subcellularLocation>
</comment>
<feature type="domain" description="HMA" evidence="11">
    <location>
        <begin position="4"/>
        <end position="70"/>
    </location>
</feature>
<dbReference type="InterPro" id="IPR023214">
    <property type="entry name" value="HAD_sf"/>
</dbReference>
<dbReference type="InterPro" id="IPR017969">
    <property type="entry name" value="Heavy-metal-associated_CS"/>
</dbReference>
<dbReference type="eggNOG" id="arCOG01576">
    <property type="taxonomic scope" value="Archaea"/>
</dbReference>